<dbReference type="Proteomes" id="UP001527925">
    <property type="component" value="Unassembled WGS sequence"/>
</dbReference>
<organism evidence="1 2">
    <name type="scientific">Polyrhizophydium stewartii</name>
    <dbReference type="NCBI Taxonomy" id="2732419"/>
    <lineage>
        <taxon>Eukaryota</taxon>
        <taxon>Fungi</taxon>
        <taxon>Fungi incertae sedis</taxon>
        <taxon>Chytridiomycota</taxon>
        <taxon>Chytridiomycota incertae sedis</taxon>
        <taxon>Chytridiomycetes</taxon>
        <taxon>Rhizophydiales</taxon>
        <taxon>Rhizophydiales incertae sedis</taxon>
        <taxon>Polyrhizophydium</taxon>
    </lineage>
</organism>
<reference evidence="1 2" key="1">
    <citation type="submission" date="2023-09" db="EMBL/GenBank/DDBJ databases">
        <title>Pangenome analysis of Batrachochytrium dendrobatidis and related Chytrids.</title>
        <authorList>
            <person name="Yacoub M.N."/>
            <person name="Stajich J.E."/>
            <person name="James T.Y."/>
        </authorList>
    </citation>
    <scope>NUCLEOTIDE SEQUENCE [LARGE SCALE GENOMIC DNA]</scope>
    <source>
        <strain evidence="1 2">JEL0888</strain>
    </source>
</reference>
<evidence type="ECO:0000313" key="2">
    <source>
        <dbReference type="Proteomes" id="UP001527925"/>
    </source>
</evidence>
<dbReference type="InterPro" id="IPR036770">
    <property type="entry name" value="Ankyrin_rpt-contain_sf"/>
</dbReference>
<gene>
    <name evidence="1" type="ORF">HK105_208690</name>
</gene>
<name>A0ABR4MX39_9FUNG</name>
<protein>
    <recommendedName>
        <fullName evidence="3">Ankyrin repeat protein</fullName>
    </recommendedName>
</protein>
<evidence type="ECO:0000313" key="1">
    <source>
        <dbReference type="EMBL" id="KAL2911840.1"/>
    </source>
</evidence>
<evidence type="ECO:0008006" key="3">
    <source>
        <dbReference type="Google" id="ProtNLM"/>
    </source>
</evidence>
<dbReference type="Gene3D" id="1.25.40.20">
    <property type="entry name" value="Ankyrin repeat-containing domain"/>
    <property type="match status" value="1"/>
</dbReference>
<proteinExistence type="predicted"/>
<dbReference type="PANTHER" id="PTHR46586:SF3">
    <property type="entry name" value="ANKYRIN REPEAT-CONTAINING PROTEIN"/>
    <property type="match status" value="1"/>
</dbReference>
<sequence>MATTGMDEDLAVAPPTEPVSSALFDRFVAGTLTAAELSSSLAGIHDFYETWERRELRTALWARVFETEWQGDLAWLFRHAGGEEPVEATAFWRIRSREMWERARASCTGRSFSQGLMHAAVRCAFVDVLSGLTADKLSQHAVEAGSLPMLRHAVERGGAALKCDHVWVAASAGRLDMVQWLSPRVPRAEWSFVVMDKAAESGNVALLDWLHRNRIEGCSPNAMTGAIIAGKADSVRWLLANIRNVEWDVSLVEPRPNWHTDRRCAQILVDFCNENGISLRTGGGYSLKFRPHYFPFSL</sequence>
<dbReference type="InterPro" id="IPR052050">
    <property type="entry name" value="SecEffector_AnkRepeat"/>
</dbReference>
<comment type="caution">
    <text evidence="1">The sequence shown here is derived from an EMBL/GenBank/DDBJ whole genome shotgun (WGS) entry which is preliminary data.</text>
</comment>
<accession>A0ABR4MX39</accession>
<keyword evidence="2" id="KW-1185">Reference proteome</keyword>
<dbReference type="PANTHER" id="PTHR46586">
    <property type="entry name" value="ANKYRIN REPEAT-CONTAINING PROTEIN"/>
    <property type="match status" value="1"/>
</dbReference>
<dbReference type="EMBL" id="JADGIZ020000086">
    <property type="protein sequence ID" value="KAL2911840.1"/>
    <property type="molecule type" value="Genomic_DNA"/>
</dbReference>